<protein>
    <submittedName>
        <fullName evidence="2">Uncharacterized protein</fullName>
    </submittedName>
</protein>
<proteinExistence type="predicted"/>
<dbReference type="Proteomes" id="UP000053660">
    <property type="component" value="Unassembled WGS sequence"/>
</dbReference>
<dbReference type="AlphaFoldDB" id="A0A0B1SW66"/>
<evidence type="ECO:0000313" key="2">
    <source>
        <dbReference type="EMBL" id="KHJ87450.1"/>
    </source>
</evidence>
<feature type="region of interest" description="Disordered" evidence="1">
    <location>
        <begin position="73"/>
        <end position="100"/>
    </location>
</feature>
<sequence>MVTGSIIGTRLGMNGYFGAFRDPAISRCGPVPSPRPLLSLDGAFGIGSHFQPQFQGNISVCERTFFRGSVHEIHGRPMGRSRKRKSEHYQGHVQTKRTRIVSNASSSGVSFSLGDDSADLPWNCSRSRDGLPSIDFSST</sequence>
<reference evidence="2 3" key="1">
    <citation type="submission" date="2014-03" db="EMBL/GenBank/DDBJ databases">
        <title>Draft genome of the hookworm Oesophagostomum dentatum.</title>
        <authorList>
            <person name="Mitreva M."/>
        </authorList>
    </citation>
    <scope>NUCLEOTIDE SEQUENCE [LARGE SCALE GENOMIC DNA]</scope>
    <source>
        <strain evidence="2 3">OD-Hann</strain>
    </source>
</reference>
<gene>
    <name evidence="2" type="ORF">OESDEN_12778</name>
</gene>
<dbReference type="EMBL" id="KN557740">
    <property type="protein sequence ID" value="KHJ87450.1"/>
    <property type="molecule type" value="Genomic_DNA"/>
</dbReference>
<organism evidence="2 3">
    <name type="scientific">Oesophagostomum dentatum</name>
    <name type="common">Nodular worm</name>
    <dbReference type="NCBI Taxonomy" id="61180"/>
    <lineage>
        <taxon>Eukaryota</taxon>
        <taxon>Metazoa</taxon>
        <taxon>Ecdysozoa</taxon>
        <taxon>Nematoda</taxon>
        <taxon>Chromadorea</taxon>
        <taxon>Rhabditida</taxon>
        <taxon>Rhabditina</taxon>
        <taxon>Rhabditomorpha</taxon>
        <taxon>Strongyloidea</taxon>
        <taxon>Strongylidae</taxon>
        <taxon>Oesophagostomum</taxon>
    </lineage>
</organism>
<evidence type="ECO:0000256" key="1">
    <source>
        <dbReference type="SAM" id="MobiDB-lite"/>
    </source>
</evidence>
<keyword evidence="3" id="KW-1185">Reference proteome</keyword>
<name>A0A0B1SW66_OESDE</name>
<feature type="compositionally biased region" description="Basic residues" evidence="1">
    <location>
        <begin position="77"/>
        <end position="86"/>
    </location>
</feature>
<evidence type="ECO:0000313" key="3">
    <source>
        <dbReference type="Proteomes" id="UP000053660"/>
    </source>
</evidence>
<accession>A0A0B1SW66</accession>